<evidence type="ECO:0000256" key="4">
    <source>
        <dbReference type="ARBA" id="ARBA00022857"/>
    </source>
</evidence>
<dbReference type="PRINTS" id="PR00370">
    <property type="entry name" value="FMOXYGENASE"/>
</dbReference>
<sequence>MSASTSFDIKNVLIVGAGPTGISAIKAFKKENSFNVIKAYEKRSDFGGLWNYVKPIISNESIDTVPLLDTWKRIPAVKTINDPKKYVFDSAVYKNLDTNVPKYLMEYNNFPFPDNTPLFPKRDTVLEYLKSFAQGYEEYVSFNTEVLDIVYDKDTKKYRAKILEYPFLDKGKATWDPVEYDSVVVASGNYDAPYIPHKEGLKEWFEHHENTIIHSKNYDSHEQFQNVEGNIVVVGNSASGSDIAFQLATKTGKKIYQTARSESKLPAPKSDKIVFVKDIEKLDYINKSVTFTDGFVLENVDKIIFCTGFLKSFPFLNKETIKPFVDYDNGKNVKVLYNHIIPVELPTLAFIGLPRFVLPTRLSETQSAWLSRVWNNRIDLPSKDIQETYHEWFVEQNNDDASLHDLVFPADIQYSQRLNREIRQAKKANKGYFGLEWNGNNIKIRSSIKPLKESYVKHYQATGKHALTIEELIESGYFEWPEDATTCVQIPTQVP</sequence>
<name>A0A1E5RTY1_HANUV</name>
<gene>
    <name evidence="6" type="ORF">AWRI3580_g1154</name>
</gene>
<dbReference type="InterPro" id="IPR050346">
    <property type="entry name" value="FMO-like"/>
</dbReference>
<evidence type="ECO:0000256" key="3">
    <source>
        <dbReference type="ARBA" id="ARBA00022827"/>
    </source>
</evidence>
<protein>
    <submittedName>
        <fullName evidence="6">Thiol-specific monooxygenase</fullName>
    </submittedName>
</protein>
<evidence type="ECO:0000256" key="5">
    <source>
        <dbReference type="ARBA" id="ARBA00023002"/>
    </source>
</evidence>
<dbReference type="VEuPathDB" id="FungiDB:AWRI3580_g1154"/>
<keyword evidence="5" id="KW-0560">Oxidoreductase</keyword>
<dbReference type="AlphaFoldDB" id="A0A1E5RTY1"/>
<evidence type="ECO:0000256" key="2">
    <source>
        <dbReference type="ARBA" id="ARBA00022630"/>
    </source>
</evidence>
<dbReference type="GO" id="GO:0050660">
    <property type="term" value="F:flavin adenine dinucleotide binding"/>
    <property type="evidence" value="ECO:0007669"/>
    <property type="project" value="InterPro"/>
</dbReference>
<dbReference type="InterPro" id="IPR036188">
    <property type="entry name" value="FAD/NAD-bd_sf"/>
</dbReference>
<evidence type="ECO:0000256" key="1">
    <source>
        <dbReference type="ARBA" id="ARBA00009183"/>
    </source>
</evidence>
<reference evidence="7" key="1">
    <citation type="journal article" date="2016" name="Genome Announc.">
        <title>Genome sequences of three species of Hanseniaspora isolated from spontaneous wine fermentations.</title>
        <authorList>
            <person name="Sternes P.R."/>
            <person name="Lee D."/>
            <person name="Kutyna D.R."/>
            <person name="Borneman A.R."/>
        </authorList>
    </citation>
    <scope>NUCLEOTIDE SEQUENCE [LARGE SCALE GENOMIC DNA]</scope>
    <source>
        <strain evidence="7">AWRI3580</strain>
    </source>
</reference>
<keyword evidence="3" id="KW-0274">FAD</keyword>
<dbReference type="Gene3D" id="3.50.50.60">
    <property type="entry name" value="FAD/NAD(P)-binding domain"/>
    <property type="match status" value="2"/>
</dbReference>
<keyword evidence="7" id="KW-1185">Reference proteome</keyword>
<dbReference type="STRING" id="29833.A0A1E5RTY1"/>
<keyword evidence="6" id="KW-0503">Monooxygenase</keyword>
<dbReference type="Pfam" id="PF00743">
    <property type="entry name" value="FMO-like"/>
    <property type="match status" value="2"/>
</dbReference>
<keyword evidence="4" id="KW-0521">NADP</keyword>
<dbReference type="GO" id="GO:0004499">
    <property type="term" value="F:N,N-dimethylaniline monooxygenase activity"/>
    <property type="evidence" value="ECO:0007669"/>
    <property type="project" value="InterPro"/>
</dbReference>
<comment type="caution">
    <text evidence="6">The sequence shown here is derived from an EMBL/GenBank/DDBJ whole genome shotgun (WGS) entry which is preliminary data.</text>
</comment>
<dbReference type="GO" id="GO:0050661">
    <property type="term" value="F:NADP binding"/>
    <property type="evidence" value="ECO:0007669"/>
    <property type="project" value="InterPro"/>
</dbReference>
<keyword evidence="2" id="KW-0285">Flavoprotein</keyword>
<dbReference type="Proteomes" id="UP000095358">
    <property type="component" value="Unassembled WGS sequence"/>
</dbReference>
<dbReference type="InterPro" id="IPR020946">
    <property type="entry name" value="Flavin_mOase-like"/>
</dbReference>
<comment type="similarity">
    <text evidence="1">Belongs to the FMO family.</text>
</comment>
<dbReference type="SUPFAM" id="SSF51905">
    <property type="entry name" value="FAD/NAD(P)-binding domain"/>
    <property type="match status" value="2"/>
</dbReference>
<evidence type="ECO:0000313" key="6">
    <source>
        <dbReference type="EMBL" id="OEJ90296.1"/>
    </source>
</evidence>
<evidence type="ECO:0000313" key="7">
    <source>
        <dbReference type="Proteomes" id="UP000095358"/>
    </source>
</evidence>
<accession>A0A1E5RTY1</accession>
<dbReference type="PANTHER" id="PTHR23023">
    <property type="entry name" value="DIMETHYLANILINE MONOOXYGENASE"/>
    <property type="match status" value="1"/>
</dbReference>
<proteinExistence type="inferred from homology"/>
<dbReference type="InterPro" id="IPR000960">
    <property type="entry name" value="Flavin_mOase"/>
</dbReference>
<dbReference type="EMBL" id="LPNN01000003">
    <property type="protein sequence ID" value="OEJ90296.1"/>
    <property type="molecule type" value="Genomic_DNA"/>
</dbReference>
<organism evidence="6 7">
    <name type="scientific">Hanseniaspora uvarum</name>
    <name type="common">Yeast</name>
    <name type="synonym">Kloeckera apiculata</name>
    <dbReference type="NCBI Taxonomy" id="29833"/>
    <lineage>
        <taxon>Eukaryota</taxon>
        <taxon>Fungi</taxon>
        <taxon>Dikarya</taxon>
        <taxon>Ascomycota</taxon>
        <taxon>Saccharomycotina</taxon>
        <taxon>Saccharomycetes</taxon>
        <taxon>Saccharomycodales</taxon>
        <taxon>Saccharomycodaceae</taxon>
        <taxon>Hanseniaspora</taxon>
    </lineage>
</organism>
<dbReference type="OrthoDB" id="66881at2759"/>